<keyword evidence="1" id="KW-0175">Coiled coil</keyword>
<dbReference type="GO" id="GO:0003676">
    <property type="term" value="F:nucleic acid binding"/>
    <property type="evidence" value="ECO:0007669"/>
    <property type="project" value="InterPro"/>
</dbReference>
<evidence type="ECO:0000259" key="3">
    <source>
        <dbReference type="Pfam" id="PF03184"/>
    </source>
</evidence>
<reference evidence="4" key="1">
    <citation type="submission" date="2021-06" db="EMBL/GenBank/DDBJ databases">
        <authorList>
            <person name="Kallberg Y."/>
            <person name="Tangrot J."/>
            <person name="Rosling A."/>
        </authorList>
    </citation>
    <scope>NUCLEOTIDE SEQUENCE</scope>
    <source>
        <strain evidence="4">FL966</strain>
    </source>
</reference>
<dbReference type="InterPro" id="IPR004875">
    <property type="entry name" value="DDE_SF_endonuclease_dom"/>
</dbReference>
<protein>
    <submittedName>
        <fullName evidence="4">16113_t:CDS:1</fullName>
    </submittedName>
</protein>
<name>A0A9N9EQ57_9GLOM</name>
<dbReference type="AlphaFoldDB" id="A0A9N9EQ57"/>
<evidence type="ECO:0000313" key="5">
    <source>
        <dbReference type="Proteomes" id="UP000789759"/>
    </source>
</evidence>
<feature type="domain" description="DDE-1" evidence="3">
    <location>
        <begin position="125"/>
        <end position="216"/>
    </location>
</feature>
<evidence type="ECO:0000313" key="4">
    <source>
        <dbReference type="EMBL" id="CAG8689366.1"/>
    </source>
</evidence>
<dbReference type="EMBL" id="CAJVQA010009755">
    <property type="protein sequence ID" value="CAG8689366.1"/>
    <property type="molecule type" value="Genomic_DNA"/>
</dbReference>
<dbReference type="OrthoDB" id="2917041at2759"/>
<organism evidence="4 5">
    <name type="scientific">Cetraspora pellucida</name>
    <dbReference type="NCBI Taxonomy" id="1433469"/>
    <lineage>
        <taxon>Eukaryota</taxon>
        <taxon>Fungi</taxon>
        <taxon>Fungi incertae sedis</taxon>
        <taxon>Mucoromycota</taxon>
        <taxon>Glomeromycotina</taxon>
        <taxon>Glomeromycetes</taxon>
        <taxon>Diversisporales</taxon>
        <taxon>Gigasporaceae</taxon>
        <taxon>Cetraspora</taxon>
    </lineage>
</organism>
<dbReference type="Pfam" id="PF03184">
    <property type="entry name" value="DDE_1"/>
    <property type="match status" value="1"/>
</dbReference>
<feature type="compositionally biased region" description="Basic and acidic residues" evidence="2">
    <location>
        <begin position="403"/>
        <end position="417"/>
    </location>
</feature>
<accession>A0A9N9EQ57</accession>
<evidence type="ECO:0000256" key="1">
    <source>
        <dbReference type="SAM" id="Coils"/>
    </source>
</evidence>
<keyword evidence="5" id="KW-1185">Reference proteome</keyword>
<dbReference type="Proteomes" id="UP000789759">
    <property type="component" value="Unassembled WGS sequence"/>
</dbReference>
<sequence>MPTYNNQSVKQNAISNALKELNETTLRRVIKNSGPPGCPGPAKVLTDYEEQQLILFTKIIDLTPLKKVDQVSQGKSQEHISVCPTISAARTYISLLIIYKGKCMIPGLLNGALAGSVMGFTDSRYMKECLFQKYIKHFIRSIPPTRPVLLILDSHKSHVSYACVNLCFNNNILLYALPPHTTHILQPAEIPFAHLKQAYSKSCEQLCFNNNGELVTKHTFAKVLGPVYIKTYTPIAICNAFKATGIWPFNPNAISPDHLDPSLATEQFDVSAMQPSTPILYLQPSTSTSLPSQAFSNLDPNLILTYTKKRLLKAEIKLLNLRIDQLEAELKVTKDELETFKNPNIFLLRLVLKYSLPHTLQSVKDPVQALLKNVEEEAERKANKIKQKKEAAVQKRIARVQKKEELDHEKAERQRIRGEKKKN</sequence>
<evidence type="ECO:0000256" key="2">
    <source>
        <dbReference type="SAM" id="MobiDB-lite"/>
    </source>
</evidence>
<proteinExistence type="predicted"/>
<feature type="region of interest" description="Disordered" evidence="2">
    <location>
        <begin position="403"/>
        <end position="423"/>
    </location>
</feature>
<comment type="caution">
    <text evidence="4">The sequence shown here is derived from an EMBL/GenBank/DDBJ whole genome shotgun (WGS) entry which is preliminary data.</text>
</comment>
<feature type="coiled-coil region" evidence="1">
    <location>
        <begin position="309"/>
        <end position="343"/>
    </location>
</feature>
<gene>
    <name evidence="4" type="ORF">CPELLU_LOCUS11204</name>
</gene>